<name>F7ATS3_CIOIN</name>
<reference evidence="6" key="2">
    <citation type="submission" date="2025-08" db="UniProtKB">
        <authorList>
            <consortium name="Ensembl"/>
        </authorList>
    </citation>
    <scope>IDENTIFICATION</scope>
</reference>
<dbReference type="HOGENOM" id="CLU_012368_2_0_1"/>
<dbReference type="InterPro" id="IPR017932">
    <property type="entry name" value="GATase_2_dom"/>
</dbReference>
<evidence type="ECO:0000313" key="6">
    <source>
        <dbReference type="Ensembl" id="ENSCINP00000009311.3"/>
    </source>
</evidence>
<dbReference type="SUPFAM" id="SSF56235">
    <property type="entry name" value="N-terminal nucleophile aminohydrolases (Ntn hydrolases)"/>
    <property type="match status" value="1"/>
</dbReference>
<dbReference type="PANTHER" id="PTHR45937:SF1">
    <property type="entry name" value="ASPARAGINE SYNTHETASE DOMAIN-CONTAINING PROTEIN 1"/>
    <property type="match status" value="1"/>
</dbReference>
<dbReference type="AlphaFoldDB" id="F7ATS3"/>
<dbReference type="PANTHER" id="PTHR45937">
    <property type="entry name" value="ASPARAGINE SYNTHETASE DOMAIN-CONTAINING PROTEIN 1"/>
    <property type="match status" value="1"/>
</dbReference>
<dbReference type="Proteomes" id="UP000008144">
    <property type="component" value="Unassembled WGS sequence"/>
</dbReference>
<reference evidence="6" key="3">
    <citation type="submission" date="2025-09" db="UniProtKB">
        <authorList>
            <consortium name="Ensembl"/>
        </authorList>
    </citation>
    <scope>IDENTIFICATION</scope>
</reference>
<keyword evidence="2" id="KW-0061">Asparagine biosynthesis</keyword>
<keyword evidence="1" id="KW-0028">Amino-acid biosynthesis</keyword>
<dbReference type="FunCoup" id="F7ATS3">
    <property type="interactions" value="77"/>
</dbReference>
<evidence type="ECO:0000256" key="3">
    <source>
        <dbReference type="ARBA" id="ARBA00022962"/>
    </source>
</evidence>
<dbReference type="InterPro" id="IPR029055">
    <property type="entry name" value="Ntn_hydrolases_N"/>
</dbReference>
<dbReference type="GO" id="GO:0006529">
    <property type="term" value="P:asparagine biosynthetic process"/>
    <property type="evidence" value="ECO:0007669"/>
    <property type="project" value="UniProtKB-KW"/>
</dbReference>
<gene>
    <name evidence="6" type="primary">LOC100186237</name>
</gene>
<dbReference type="Gene3D" id="3.40.50.620">
    <property type="entry name" value="HUPs"/>
    <property type="match status" value="1"/>
</dbReference>
<dbReference type="CDD" id="cd01991">
    <property type="entry name" value="Asn_synthase_B_C"/>
    <property type="match status" value="1"/>
</dbReference>
<organism evidence="6 7">
    <name type="scientific">Ciona intestinalis</name>
    <name type="common">Transparent sea squirt</name>
    <name type="synonym">Ascidia intestinalis</name>
    <dbReference type="NCBI Taxonomy" id="7719"/>
    <lineage>
        <taxon>Eukaryota</taxon>
        <taxon>Metazoa</taxon>
        <taxon>Chordata</taxon>
        <taxon>Tunicata</taxon>
        <taxon>Ascidiacea</taxon>
        <taxon>Phlebobranchia</taxon>
        <taxon>Cionidae</taxon>
        <taxon>Ciona</taxon>
    </lineage>
</organism>
<dbReference type="InterPro" id="IPR014729">
    <property type="entry name" value="Rossmann-like_a/b/a_fold"/>
</dbReference>
<evidence type="ECO:0000259" key="5">
    <source>
        <dbReference type="PROSITE" id="PS51278"/>
    </source>
</evidence>
<reference evidence="7" key="1">
    <citation type="journal article" date="2002" name="Science">
        <title>The draft genome of Ciona intestinalis: insights into chordate and vertebrate origins.</title>
        <authorList>
            <person name="Dehal P."/>
            <person name="Satou Y."/>
            <person name="Campbell R.K."/>
            <person name="Chapman J."/>
            <person name="Degnan B."/>
            <person name="De Tomaso A."/>
            <person name="Davidson B."/>
            <person name="Di Gregorio A."/>
            <person name="Gelpke M."/>
            <person name="Goodstein D.M."/>
            <person name="Harafuji N."/>
            <person name="Hastings K.E."/>
            <person name="Ho I."/>
            <person name="Hotta K."/>
            <person name="Huang W."/>
            <person name="Kawashima T."/>
            <person name="Lemaire P."/>
            <person name="Martinez D."/>
            <person name="Meinertzhagen I.A."/>
            <person name="Necula S."/>
            <person name="Nonaka M."/>
            <person name="Putnam N."/>
            <person name="Rash S."/>
            <person name="Saiga H."/>
            <person name="Satake M."/>
            <person name="Terry A."/>
            <person name="Yamada L."/>
            <person name="Wang H.G."/>
            <person name="Awazu S."/>
            <person name="Azumi K."/>
            <person name="Boore J."/>
            <person name="Branno M."/>
            <person name="Chin-Bow S."/>
            <person name="DeSantis R."/>
            <person name="Doyle S."/>
            <person name="Francino P."/>
            <person name="Keys D.N."/>
            <person name="Haga S."/>
            <person name="Hayashi H."/>
            <person name="Hino K."/>
            <person name="Imai K.S."/>
            <person name="Inaba K."/>
            <person name="Kano S."/>
            <person name="Kobayashi K."/>
            <person name="Kobayashi M."/>
            <person name="Lee B.I."/>
            <person name="Makabe K.W."/>
            <person name="Manohar C."/>
            <person name="Matassi G."/>
            <person name="Medina M."/>
            <person name="Mochizuki Y."/>
            <person name="Mount S."/>
            <person name="Morishita T."/>
            <person name="Miura S."/>
            <person name="Nakayama A."/>
            <person name="Nishizaka S."/>
            <person name="Nomoto H."/>
            <person name="Ohta F."/>
            <person name="Oishi K."/>
            <person name="Rigoutsos I."/>
            <person name="Sano M."/>
            <person name="Sasaki A."/>
            <person name="Sasakura Y."/>
            <person name="Shoguchi E."/>
            <person name="Shin-i T."/>
            <person name="Spagnuolo A."/>
            <person name="Stainier D."/>
            <person name="Suzuki M.M."/>
            <person name="Tassy O."/>
            <person name="Takatori N."/>
            <person name="Tokuoka M."/>
            <person name="Yagi K."/>
            <person name="Yoshizaki F."/>
            <person name="Wada S."/>
            <person name="Zhang C."/>
            <person name="Hyatt P.D."/>
            <person name="Larimer F."/>
            <person name="Detter C."/>
            <person name="Doggett N."/>
            <person name="Glavina T."/>
            <person name="Hawkins T."/>
            <person name="Richardson P."/>
            <person name="Lucas S."/>
            <person name="Kohara Y."/>
            <person name="Levine M."/>
            <person name="Satoh N."/>
            <person name="Rokhsar D.S."/>
        </authorList>
    </citation>
    <scope>NUCLEOTIDE SEQUENCE [LARGE SCALE GENOMIC DNA]</scope>
</reference>
<dbReference type="STRING" id="7719.ENSCINP00000009311"/>
<evidence type="ECO:0000256" key="1">
    <source>
        <dbReference type="ARBA" id="ARBA00022605"/>
    </source>
</evidence>
<dbReference type="InterPro" id="IPR051857">
    <property type="entry name" value="Asn_synthetase_domain"/>
</dbReference>
<proteinExistence type="predicted"/>
<dbReference type="OMA" id="SVYESCP"/>
<dbReference type="PROSITE" id="PS51278">
    <property type="entry name" value="GATASE_TYPE_2"/>
    <property type="match status" value="1"/>
</dbReference>
<dbReference type="InParanoid" id="F7ATS3"/>
<dbReference type="Pfam" id="PF13537">
    <property type="entry name" value="GATase_7"/>
    <property type="match status" value="1"/>
</dbReference>
<evidence type="ECO:0000313" key="7">
    <source>
        <dbReference type="Proteomes" id="UP000008144"/>
    </source>
</evidence>
<dbReference type="GeneTree" id="ENSGT00390000012446"/>
<dbReference type="GO" id="GO:0004066">
    <property type="term" value="F:asparagine synthase (glutamine-hydrolyzing) activity"/>
    <property type="evidence" value="ECO:0007669"/>
    <property type="project" value="InterPro"/>
</dbReference>
<dbReference type="Gene3D" id="3.60.20.10">
    <property type="entry name" value="Glutamine Phosphoribosylpyrophosphate, subunit 1, domain 1"/>
    <property type="match status" value="1"/>
</dbReference>
<accession>F7ATS3</accession>
<dbReference type="SUPFAM" id="SSF52402">
    <property type="entry name" value="Adenine nucleotide alpha hydrolases-like"/>
    <property type="match status" value="1"/>
</dbReference>
<evidence type="ECO:0000256" key="4">
    <source>
        <dbReference type="ARBA" id="ARBA00040716"/>
    </source>
</evidence>
<feature type="domain" description="Glutamine amidotransferase type-2" evidence="5">
    <location>
        <begin position="2"/>
        <end position="221"/>
    </location>
</feature>
<dbReference type="Pfam" id="PF00733">
    <property type="entry name" value="Asn_synthase"/>
    <property type="match status" value="1"/>
</dbReference>
<keyword evidence="7" id="KW-1185">Reference proteome</keyword>
<sequence length="584" mass="65837">MCGIFFSICNRNDQPIHFKNEIYQDISESLARRGPDDHQVIETECGNVGLYFAGWVLHMQGQQICSQPAQSKKGNILLWNGEVFDGLKVSPGQSDTTALLSSLDKCDDEEILQLLSCIEGPWSFVYYHLANSKVYFGRDYFGRRSLVWNWDENTLTLASVCSRNASWEEVAGCGIFCVNIKDGQSGFKKSIVLHPWKCITNPRPKVCEDFQTGRILNTAMHTKYKYKLDNYPLVDLPHISSHVEPLTILAKSCSDKNLWPVCREFIAKLKRSVMKRTSAHTSTGENCNIGVLFSGGVDCSVLALLADIYIPKDEAIDLLNVAFEQRRKLSKTKQSNALVKDNIYEVPDRITGRSSYQELKDLCPKRKWNFVEINVTLEELGEKRVERISMLSCPKSTVLDDSIACAIWFASRGEGLLNGEQKYRSNARVLLCGMGADEQLAGYSRHRGIYDRNNDWGAVGDEINMEVERISARNLGRDDRIISDHGKEARFPYFDEEVVQFLCSLPVHVKADLRLERGIGEKILLRGAAYDLGLHGAAVAPKRAIQFGSRIAKAENRKEKGGDSCERLKNNFASQIHIFKNAKL</sequence>
<dbReference type="Ensembl" id="ENSCINT00000009311.3">
    <property type="protein sequence ID" value="ENSCINP00000009311.3"/>
    <property type="gene ID" value="ENSCING00000004503.3"/>
</dbReference>
<evidence type="ECO:0000256" key="2">
    <source>
        <dbReference type="ARBA" id="ARBA00022888"/>
    </source>
</evidence>
<protein>
    <recommendedName>
        <fullName evidence="4">Asparagine synthetase domain-containing protein 1</fullName>
    </recommendedName>
</protein>
<dbReference type="InterPro" id="IPR001962">
    <property type="entry name" value="Asn_synthase"/>
</dbReference>
<keyword evidence="3" id="KW-0315">Glutamine amidotransferase</keyword>